<feature type="domain" description="Rhodanese" evidence="2">
    <location>
        <begin position="83"/>
        <end position="169"/>
    </location>
</feature>
<dbReference type="InterPro" id="IPR050229">
    <property type="entry name" value="GlpE_sulfurtransferase"/>
</dbReference>
<dbReference type="EMBL" id="VHJK01000001">
    <property type="protein sequence ID" value="TRD11743.1"/>
    <property type="molecule type" value="Genomic_DNA"/>
</dbReference>
<feature type="chain" id="PRO_5021925012" evidence="1">
    <location>
        <begin position="25"/>
        <end position="172"/>
    </location>
</feature>
<dbReference type="PROSITE" id="PS50206">
    <property type="entry name" value="RHODANESE_3"/>
    <property type="match status" value="1"/>
</dbReference>
<accession>A0A547PC71</accession>
<keyword evidence="4" id="KW-1185">Reference proteome</keyword>
<gene>
    <name evidence="3" type="ORF">FGU71_07610</name>
</gene>
<dbReference type="SUPFAM" id="SSF52821">
    <property type="entry name" value="Rhodanese/Cell cycle control phosphatase"/>
    <property type="match status" value="1"/>
</dbReference>
<dbReference type="PANTHER" id="PTHR43031:SF1">
    <property type="entry name" value="PYRIDINE NUCLEOTIDE-DISULPHIDE OXIDOREDUCTASE"/>
    <property type="match status" value="1"/>
</dbReference>
<dbReference type="Pfam" id="PF00581">
    <property type="entry name" value="Rhodanese"/>
    <property type="match status" value="1"/>
</dbReference>
<dbReference type="CDD" id="cd00158">
    <property type="entry name" value="RHOD"/>
    <property type="match status" value="1"/>
</dbReference>
<sequence length="172" mass="18255">MNRFRFSLTTVLVFGLCACAPSSAGDDKSGESTPSVPPGFELAAAKTATADRRGNDAGIPRDFTNDRSQVVDLSVEELAALSASDDIWLIDVRTDEEVANGMVAGATHIPLAAFSPGPDLIDQAKGREIVLYCRSGRRSAIAAKNLSGYLGEPVKHLTGGFNAWKEADRDTQ</sequence>
<dbReference type="Proteomes" id="UP000316343">
    <property type="component" value="Unassembled WGS sequence"/>
</dbReference>
<dbReference type="PROSITE" id="PS51257">
    <property type="entry name" value="PROKAR_LIPOPROTEIN"/>
    <property type="match status" value="1"/>
</dbReference>
<organism evidence="3 4">
    <name type="scientific">Erythrobacter insulae</name>
    <dbReference type="NCBI Taxonomy" id="2584124"/>
    <lineage>
        <taxon>Bacteria</taxon>
        <taxon>Pseudomonadati</taxon>
        <taxon>Pseudomonadota</taxon>
        <taxon>Alphaproteobacteria</taxon>
        <taxon>Sphingomonadales</taxon>
        <taxon>Erythrobacteraceae</taxon>
        <taxon>Erythrobacter/Porphyrobacter group</taxon>
        <taxon>Erythrobacter</taxon>
    </lineage>
</organism>
<keyword evidence="1" id="KW-0732">Signal</keyword>
<dbReference type="InterPro" id="IPR036873">
    <property type="entry name" value="Rhodanese-like_dom_sf"/>
</dbReference>
<protein>
    <submittedName>
        <fullName evidence="3">Rhodanese-like domain-containing protein</fullName>
    </submittedName>
</protein>
<comment type="caution">
    <text evidence="3">The sequence shown here is derived from an EMBL/GenBank/DDBJ whole genome shotgun (WGS) entry which is preliminary data.</text>
</comment>
<feature type="signal peptide" evidence="1">
    <location>
        <begin position="1"/>
        <end position="24"/>
    </location>
</feature>
<evidence type="ECO:0000259" key="2">
    <source>
        <dbReference type="PROSITE" id="PS50206"/>
    </source>
</evidence>
<evidence type="ECO:0000256" key="1">
    <source>
        <dbReference type="SAM" id="SignalP"/>
    </source>
</evidence>
<dbReference type="AlphaFoldDB" id="A0A547PC71"/>
<reference evidence="3 4" key="1">
    <citation type="submission" date="2019-06" db="EMBL/GenBank/DDBJ databases">
        <title>Erythrobacter insulae sp. nov., isolated from a tidal flat.</title>
        <authorList>
            <person name="Yoon J.-H."/>
        </authorList>
    </citation>
    <scope>NUCLEOTIDE SEQUENCE [LARGE SCALE GENOMIC DNA]</scope>
    <source>
        <strain evidence="3 4">JBTF-M21</strain>
    </source>
</reference>
<dbReference type="Gene3D" id="3.40.250.10">
    <property type="entry name" value="Rhodanese-like domain"/>
    <property type="match status" value="1"/>
</dbReference>
<dbReference type="InterPro" id="IPR001763">
    <property type="entry name" value="Rhodanese-like_dom"/>
</dbReference>
<evidence type="ECO:0000313" key="4">
    <source>
        <dbReference type="Proteomes" id="UP000316343"/>
    </source>
</evidence>
<name>A0A547PC71_9SPHN</name>
<dbReference type="PANTHER" id="PTHR43031">
    <property type="entry name" value="FAD-DEPENDENT OXIDOREDUCTASE"/>
    <property type="match status" value="1"/>
</dbReference>
<dbReference type="SMART" id="SM00450">
    <property type="entry name" value="RHOD"/>
    <property type="match status" value="1"/>
</dbReference>
<proteinExistence type="predicted"/>
<dbReference type="RefSeq" id="WP_142788016.1">
    <property type="nucleotide sequence ID" value="NZ_VHJK01000001.1"/>
</dbReference>
<evidence type="ECO:0000313" key="3">
    <source>
        <dbReference type="EMBL" id="TRD11743.1"/>
    </source>
</evidence>
<dbReference type="OrthoDB" id="9789585at2"/>